<name>A0A396HCX4_MEDTR</name>
<accession>A0A396HCX4</accession>
<dbReference type="AlphaFoldDB" id="A0A396HCX4"/>
<reference evidence="3" key="1">
    <citation type="journal article" date="2018" name="Nat. Plants">
        <title>Whole-genome landscape of Medicago truncatula symbiotic genes.</title>
        <authorList>
            <person name="Pecrix Y."/>
            <person name="Staton S.E."/>
            <person name="Sallet E."/>
            <person name="Lelandais-Briere C."/>
            <person name="Moreau S."/>
            <person name="Carrere S."/>
            <person name="Blein T."/>
            <person name="Jardinaud M.F."/>
            <person name="Latrasse D."/>
            <person name="Zouine M."/>
            <person name="Zahm M."/>
            <person name="Kreplak J."/>
            <person name="Mayjonade B."/>
            <person name="Satge C."/>
            <person name="Perez M."/>
            <person name="Cauet S."/>
            <person name="Marande W."/>
            <person name="Chantry-Darmon C."/>
            <person name="Lopez-Roques C."/>
            <person name="Bouchez O."/>
            <person name="Berard A."/>
            <person name="Debelle F."/>
            <person name="Munos S."/>
            <person name="Bendahmane A."/>
            <person name="Berges H."/>
            <person name="Niebel A."/>
            <person name="Buitink J."/>
            <person name="Frugier F."/>
            <person name="Benhamed M."/>
            <person name="Crespi M."/>
            <person name="Gouzy J."/>
            <person name="Gamas P."/>
        </authorList>
    </citation>
    <scope>NUCLEOTIDE SEQUENCE [LARGE SCALE GENOMIC DNA]</scope>
    <source>
        <strain evidence="3">cv. Jemalong A17</strain>
    </source>
</reference>
<dbReference type="Proteomes" id="UP000265566">
    <property type="component" value="Chromosome 6"/>
</dbReference>
<comment type="caution">
    <text evidence="1">The sequence shown here is derived from an EMBL/GenBank/DDBJ whole genome shotgun (WGS) entry which is preliminary data.</text>
</comment>
<gene>
    <name evidence="1" type="ORF">MtrunA17_Chr6g0465581</name>
    <name evidence="2" type="ORF">MtrunA17_Chr6g0466401</name>
</gene>
<dbReference type="Gramene" id="rna35566">
    <property type="protein sequence ID" value="RHN51180.1"/>
    <property type="gene ID" value="gene35566"/>
</dbReference>
<evidence type="ECO:0000313" key="1">
    <source>
        <dbReference type="EMBL" id="RHN51180.1"/>
    </source>
</evidence>
<evidence type="ECO:0000313" key="2">
    <source>
        <dbReference type="EMBL" id="RHN51242.1"/>
    </source>
</evidence>
<reference evidence="1" key="2">
    <citation type="journal article" date="2018" name="Nat. Plants">
        <title>Whole-genome landscape of Medicago truncatula symbiotic genes.</title>
        <authorList>
            <person name="Pecrix Y."/>
            <person name="Gamas P."/>
            <person name="Carrere S."/>
        </authorList>
    </citation>
    <scope>NUCLEOTIDE SEQUENCE</scope>
    <source>
        <tissue evidence="1">Leaves</tissue>
    </source>
</reference>
<proteinExistence type="predicted"/>
<dbReference type="EMBL" id="PSQE01000006">
    <property type="protein sequence ID" value="RHN51242.1"/>
    <property type="molecule type" value="Genomic_DNA"/>
</dbReference>
<dbReference type="Gramene" id="rna35649">
    <property type="protein sequence ID" value="RHN51242.1"/>
    <property type="gene ID" value="gene35649"/>
</dbReference>
<sequence length="40" mass="4816">MNSLSYFLFLQKITCFKPYLENAEIRPRLRLSYDGELLMT</sequence>
<organism evidence="1 3">
    <name type="scientific">Medicago truncatula</name>
    <name type="common">Barrel medic</name>
    <name type="synonym">Medicago tribuloides</name>
    <dbReference type="NCBI Taxonomy" id="3880"/>
    <lineage>
        <taxon>Eukaryota</taxon>
        <taxon>Viridiplantae</taxon>
        <taxon>Streptophyta</taxon>
        <taxon>Embryophyta</taxon>
        <taxon>Tracheophyta</taxon>
        <taxon>Spermatophyta</taxon>
        <taxon>Magnoliopsida</taxon>
        <taxon>eudicotyledons</taxon>
        <taxon>Gunneridae</taxon>
        <taxon>Pentapetalae</taxon>
        <taxon>rosids</taxon>
        <taxon>fabids</taxon>
        <taxon>Fabales</taxon>
        <taxon>Fabaceae</taxon>
        <taxon>Papilionoideae</taxon>
        <taxon>50 kb inversion clade</taxon>
        <taxon>NPAAA clade</taxon>
        <taxon>Hologalegina</taxon>
        <taxon>IRL clade</taxon>
        <taxon>Trifolieae</taxon>
        <taxon>Medicago</taxon>
    </lineage>
</organism>
<dbReference type="EMBL" id="PSQE01000006">
    <property type="protein sequence ID" value="RHN51180.1"/>
    <property type="molecule type" value="Genomic_DNA"/>
</dbReference>
<protein>
    <submittedName>
        <fullName evidence="1">Uncharacterized protein</fullName>
    </submittedName>
</protein>
<evidence type="ECO:0000313" key="3">
    <source>
        <dbReference type="Proteomes" id="UP000265566"/>
    </source>
</evidence>